<feature type="compositionally biased region" description="Low complexity" evidence="1">
    <location>
        <begin position="282"/>
        <end position="307"/>
    </location>
</feature>
<feature type="compositionally biased region" description="Low complexity" evidence="1">
    <location>
        <begin position="25"/>
        <end position="41"/>
    </location>
</feature>
<organism evidence="3 4">
    <name type="scientific">Kribbibacterium absianum</name>
    <dbReference type="NCBI Taxonomy" id="3044210"/>
    <lineage>
        <taxon>Bacteria</taxon>
        <taxon>Bacillati</taxon>
        <taxon>Actinomycetota</taxon>
        <taxon>Coriobacteriia</taxon>
        <taxon>Coriobacteriales</taxon>
        <taxon>Kribbibacteriaceae</taxon>
        <taxon>Kribbibacterium</taxon>
    </lineage>
</organism>
<gene>
    <name evidence="3" type="ORF">QJ043_07820</name>
</gene>
<name>A0ABT6ZMF8_9ACTN</name>
<keyword evidence="2" id="KW-0472">Membrane</keyword>
<feature type="transmembrane region" description="Helical" evidence="2">
    <location>
        <begin position="87"/>
        <end position="106"/>
    </location>
</feature>
<comment type="caution">
    <text evidence="3">The sequence shown here is derived from an EMBL/GenBank/DDBJ whole genome shotgun (WGS) entry which is preliminary data.</text>
</comment>
<evidence type="ECO:0000313" key="4">
    <source>
        <dbReference type="Proteomes" id="UP001431693"/>
    </source>
</evidence>
<evidence type="ECO:0000256" key="1">
    <source>
        <dbReference type="SAM" id="MobiDB-lite"/>
    </source>
</evidence>
<evidence type="ECO:0008006" key="5">
    <source>
        <dbReference type="Google" id="ProtNLM"/>
    </source>
</evidence>
<feature type="region of interest" description="Disordered" evidence="1">
    <location>
        <begin position="1"/>
        <end position="65"/>
    </location>
</feature>
<evidence type="ECO:0000256" key="2">
    <source>
        <dbReference type="SAM" id="Phobius"/>
    </source>
</evidence>
<protein>
    <recommendedName>
        <fullName evidence="5">Peptidase C39-like protein</fullName>
    </recommendedName>
</protein>
<feature type="region of interest" description="Disordered" evidence="1">
    <location>
        <begin position="280"/>
        <end position="327"/>
    </location>
</feature>
<dbReference type="Proteomes" id="UP001431693">
    <property type="component" value="Unassembled WGS sequence"/>
</dbReference>
<evidence type="ECO:0000313" key="3">
    <source>
        <dbReference type="EMBL" id="MDJ1129984.1"/>
    </source>
</evidence>
<sequence length="406" mass="42248">MNESQNMGNNRPVYRSSQQGRARSRTGSTRRGAQGQGRVRATSPQLHGRGYQTPGQRRRNANGYQLQRHPINFAGRRGMANRLDPRLIVLAAVALVLVIVIVFNVVSCAGSANEPKAEVSSKVSDDLQQQLTTAVTTADRLKYIAEHAEEYPEALVSLALAEPASIDFVYDYPSANRDTAAEYTGTVTKGEVPALFGWDERWGYLGYGDSLIALTGSGPVACAMARMALTGETDQTPATIAQAAADAGKATGNAGTDPSFFTDKAKDLGMSVTALDISKPLDSGSSASADDQGSDDASGADASTDASTEGTKDNETGSSASSSRLSNADLGSRISSTLGATTYLLVETSGGALGSTTHWVLVCAGEDGAVTVHDPTSTDNSSHAWDPTTVASDLASALVVTTPSES</sequence>
<keyword evidence="2" id="KW-1133">Transmembrane helix</keyword>
<reference evidence="3" key="1">
    <citation type="submission" date="2023-05" db="EMBL/GenBank/DDBJ databases">
        <title>[olsenella] sp. nov., isolated from a pig farm feces dump.</title>
        <authorList>
            <person name="Chang Y.-H."/>
        </authorList>
    </citation>
    <scope>NUCLEOTIDE SEQUENCE</scope>
    <source>
        <strain evidence="3">YH-ols2217</strain>
    </source>
</reference>
<dbReference type="RefSeq" id="WP_283713110.1">
    <property type="nucleotide sequence ID" value="NZ_JASJEW010000002.1"/>
</dbReference>
<keyword evidence="2" id="KW-0812">Transmembrane</keyword>
<accession>A0ABT6ZMF8</accession>
<dbReference type="EMBL" id="JASJEX010000003">
    <property type="protein sequence ID" value="MDJ1129984.1"/>
    <property type="molecule type" value="Genomic_DNA"/>
</dbReference>
<keyword evidence="4" id="KW-1185">Reference proteome</keyword>
<proteinExistence type="predicted"/>
<feature type="compositionally biased region" description="Polar residues" evidence="1">
    <location>
        <begin position="1"/>
        <end position="19"/>
    </location>
</feature>